<organism evidence="1">
    <name type="scientific">Siphoviridae sp. ctlHU7</name>
    <dbReference type="NCBI Taxonomy" id="2827588"/>
    <lineage>
        <taxon>Viruses</taxon>
        <taxon>Duplodnaviria</taxon>
        <taxon>Heunggongvirae</taxon>
        <taxon>Uroviricota</taxon>
        <taxon>Caudoviricetes</taxon>
    </lineage>
</organism>
<proteinExistence type="predicted"/>
<dbReference type="EMBL" id="BK015853">
    <property type="protein sequence ID" value="DAD69657.1"/>
    <property type="molecule type" value="Genomic_DNA"/>
</dbReference>
<evidence type="ECO:0000313" key="1">
    <source>
        <dbReference type="EMBL" id="DAD69657.1"/>
    </source>
</evidence>
<accession>A0A8S5LID5</accession>
<protein>
    <submittedName>
        <fullName evidence="1">Uncharacterized protein</fullName>
    </submittedName>
</protein>
<name>A0A8S5LID5_9CAUD</name>
<sequence length="52" mass="6026">MDIRNSNFLFYYFTKSFLVKNAQNKKEKELSPSVDYCSEKLSISHSNITTSA</sequence>
<reference evidence="1" key="1">
    <citation type="journal article" date="2021" name="Proc. Natl. Acad. Sci. U.S.A.">
        <title>A Catalog of Tens of Thousands of Viruses from Human Metagenomes Reveals Hidden Associations with Chronic Diseases.</title>
        <authorList>
            <person name="Tisza M.J."/>
            <person name="Buck C.B."/>
        </authorList>
    </citation>
    <scope>NUCLEOTIDE SEQUENCE</scope>
    <source>
        <strain evidence="1">CtlHU7</strain>
    </source>
</reference>